<proteinExistence type="predicted"/>
<dbReference type="PATRIC" id="fig|1122147.4.peg.338"/>
<dbReference type="eggNOG" id="COG5298">
    <property type="taxonomic scope" value="Bacteria"/>
</dbReference>
<keyword evidence="1" id="KW-0812">Transmembrane</keyword>
<evidence type="ECO:0000313" key="3">
    <source>
        <dbReference type="EMBL" id="KRM26018.1"/>
    </source>
</evidence>
<keyword evidence="1" id="KW-1133">Transmembrane helix</keyword>
<evidence type="ECO:0008006" key="5">
    <source>
        <dbReference type="Google" id="ProtNLM"/>
    </source>
</evidence>
<keyword evidence="2" id="KW-0732">Signal</keyword>
<organism evidence="3 4">
    <name type="scientific">Schleiferilactobacillus harbinensis DSM 16991</name>
    <dbReference type="NCBI Taxonomy" id="1122147"/>
    <lineage>
        <taxon>Bacteria</taxon>
        <taxon>Bacillati</taxon>
        <taxon>Bacillota</taxon>
        <taxon>Bacilli</taxon>
        <taxon>Lactobacillales</taxon>
        <taxon>Lactobacillaceae</taxon>
        <taxon>Schleiferilactobacillus</taxon>
    </lineage>
</organism>
<dbReference type="EMBL" id="AZFW01000091">
    <property type="protein sequence ID" value="KRM26018.1"/>
    <property type="molecule type" value="Genomic_DNA"/>
</dbReference>
<comment type="caution">
    <text evidence="3">The sequence shown here is derived from an EMBL/GenBank/DDBJ whole genome shotgun (WGS) entry which is preliminary data.</text>
</comment>
<reference evidence="3 4" key="1">
    <citation type="journal article" date="2015" name="Genome Announc.">
        <title>Expanding the biotechnology potential of lactobacilli through comparative genomics of 213 strains and associated genera.</title>
        <authorList>
            <person name="Sun Z."/>
            <person name="Harris H.M."/>
            <person name="McCann A."/>
            <person name="Guo C."/>
            <person name="Argimon S."/>
            <person name="Zhang W."/>
            <person name="Yang X."/>
            <person name="Jeffery I.B."/>
            <person name="Cooney J.C."/>
            <person name="Kagawa T.F."/>
            <person name="Liu W."/>
            <person name="Song Y."/>
            <person name="Salvetti E."/>
            <person name="Wrobel A."/>
            <person name="Rasinkangas P."/>
            <person name="Parkhill J."/>
            <person name="Rea M.C."/>
            <person name="O'Sullivan O."/>
            <person name="Ritari J."/>
            <person name="Douillard F.P."/>
            <person name="Paul Ross R."/>
            <person name="Yang R."/>
            <person name="Briner A.E."/>
            <person name="Felis G.E."/>
            <person name="de Vos W.M."/>
            <person name="Barrangou R."/>
            <person name="Klaenhammer T.R."/>
            <person name="Caufield P.W."/>
            <person name="Cui Y."/>
            <person name="Zhang H."/>
            <person name="O'Toole P.W."/>
        </authorList>
    </citation>
    <scope>NUCLEOTIDE SEQUENCE [LARGE SCALE GENOMIC DNA]</scope>
    <source>
        <strain evidence="3 4">DSM 16991</strain>
    </source>
</reference>
<dbReference type="RefSeq" id="WP_027828940.1">
    <property type="nucleotide sequence ID" value="NZ_AUEH01000034.1"/>
</dbReference>
<feature type="transmembrane region" description="Helical" evidence="1">
    <location>
        <begin position="482"/>
        <end position="505"/>
    </location>
</feature>
<dbReference type="OrthoDB" id="2173243at2"/>
<accession>A0A0R1X7D4</accession>
<evidence type="ECO:0000256" key="2">
    <source>
        <dbReference type="SAM" id="SignalP"/>
    </source>
</evidence>
<feature type="chain" id="PRO_5006413117" description="DUF2334 domain-containing protein" evidence="2">
    <location>
        <begin position="25"/>
        <end position="520"/>
    </location>
</feature>
<evidence type="ECO:0000256" key="1">
    <source>
        <dbReference type="SAM" id="Phobius"/>
    </source>
</evidence>
<protein>
    <recommendedName>
        <fullName evidence="5">DUF2334 domain-containing protein</fullName>
    </recommendedName>
</protein>
<dbReference type="AlphaFoldDB" id="A0A0R1X7D4"/>
<evidence type="ECO:0000313" key="4">
    <source>
        <dbReference type="Proteomes" id="UP000050949"/>
    </source>
</evidence>
<sequence length="520" mass="57504">MNRWLIVIFASLAGLIGFANPVQAAAPERVLLVYDSENIQADGQYQIDSLSRILASLHIVVQRENMSAYRSGTLTDQRFSGVITMVNWHQSRLTNAQFLRDRTAFTGKKLHIGQNLTAAEQAALGAGQILTHQQYTLQDTASGARQLLPFMSDQWSLFPATGERIGTLQQQGTDRQYAFGTIRGNQAYLPTYSASGLTNVLSTRLLAQFFAGRAAEQNPVLVLTGVTPVSNLPLLRRTTAFLRQQGIPFTVSATMTALNPELPEHSAYLRALAQVQLDGGVIFWQVPEVYDLTAQTAAILRQQFNAQLGEAIKEMVYPVGISAPGYWQFDRTFRQSLTPADQTVLLPDPRNYDLRRYAPTTTAAPLPQALAALAWAEENTMTGVEALRFAAPTALTIALPTTTKNFQALRRQVRRWPQQTWRALGEDPVARQLQGARHTVAITAGQYTVDGQEAVLGQRAVPHAQAKRTATAASQVNAFTRWQGTVLLIFIIIALAILTAFLLYGRRIYRNQFQRKGPKP</sequence>
<gene>
    <name evidence="3" type="ORF">FC91_GL000325</name>
</gene>
<feature type="signal peptide" evidence="2">
    <location>
        <begin position="1"/>
        <end position="24"/>
    </location>
</feature>
<keyword evidence="1" id="KW-0472">Membrane</keyword>
<dbReference type="Proteomes" id="UP000050949">
    <property type="component" value="Unassembled WGS sequence"/>
</dbReference>
<name>A0A0R1X7D4_9LACO</name>